<evidence type="ECO:0000259" key="8">
    <source>
        <dbReference type="Pfam" id="PF18565"/>
    </source>
</evidence>
<dbReference type="Proteomes" id="UP001597244">
    <property type="component" value="Unassembled WGS sequence"/>
</dbReference>
<feature type="domain" description="Glycoside hydrolase family 2 catalytic" evidence="5">
    <location>
        <begin position="410"/>
        <end position="439"/>
    </location>
</feature>
<gene>
    <name evidence="9" type="ORF">ACFQ4L_04340</name>
</gene>
<dbReference type="SUPFAM" id="SSF51445">
    <property type="entry name" value="(Trans)glycosidases"/>
    <property type="match status" value="1"/>
</dbReference>
<dbReference type="GO" id="GO:0016787">
    <property type="term" value="F:hydrolase activity"/>
    <property type="evidence" value="ECO:0007669"/>
    <property type="project" value="UniProtKB-KW"/>
</dbReference>
<evidence type="ECO:0000256" key="3">
    <source>
        <dbReference type="ARBA" id="ARBA00023295"/>
    </source>
</evidence>
<keyword evidence="2 9" id="KW-0378">Hydrolase</keyword>
<dbReference type="InterPro" id="IPR040605">
    <property type="entry name" value="Glyco_hydro2_dom5"/>
</dbReference>
<sequence>MRVKRLLNQEWRFKLGKLDEPNKLVKKAASIGGLTAPLVDEAGDIVAVGAGGEHFLKLIAQGNRNKGLEMLAGTQLNAELTSKWDTINLPHDWKSRQPFINDPSLLMSGSKQNGQGYYRKTFEVDRSADDDTQVFLHFMGVMGEASIWLNGIFLGNHYSGYSDFSFDITEIVKYHEEGINVVLVKTDTTVGSEGWWYEGAGIYKDVYLEFLPRIRIDAPETFVETDSIENGQARLKIVVGIMNQSGNDRKKTRLLCTINNHTECFDLRPQKSSSTKITYTQVIDDPDLWSINTPNLYQARFQLLLEDKVIDDFQQTFGVRLISYSSNGFYMNKKRVELRGVCEHQDFGGVGIAVNKDILRYKLLKMKKMGVNAYRSSHHFASLDLLDLCDELGIIVMNENRILESSEWRVAELEQMVKQTRNHPSICFWSLCNEELIGNTVLGERIARKLTSVIRRYTTQSLIVSAELLSPKGIVNEAYMNHFDVNGVNYPEAEVNGNGLVMLKKKYPNLFFLSTENASYFSTRGIYRDNAEKCQTSNFGSSFSRVLPGKRKKGDPGVGGTAHPETVMHFIKNNSFMGGVFLWTFMDYFGEPSPFAWPGISSQFGIVDTVGFEKDYYYYYQSQWTSKPMVHVMPHWNREGLSIDKDGLTEVRVFTNCPEVELFINDQSFGRKLSGEDYTSWYVPYITGQLKAVGYSSNKPVEDLRTTSGKAKSTRVRLCYDGISTALYEVDAIDATGHIVPTANNNVRIKIMDGIFLGSANGNPMDISKFNPEEKRFFSGKLMVIVEKNCQKQPKVVAKITEDVQ</sequence>
<dbReference type="InterPro" id="IPR036156">
    <property type="entry name" value="Beta-gal/glucu_dom_sf"/>
</dbReference>
<reference evidence="10" key="1">
    <citation type="journal article" date="2019" name="Int. J. Syst. Evol. Microbiol.">
        <title>The Global Catalogue of Microorganisms (GCM) 10K type strain sequencing project: providing services to taxonomists for standard genome sequencing and annotation.</title>
        <authorList>
            <consortium name="The Broad Institute Genomics Platform"/>
            <consortium name="The Broad Institute Genome Sequencing Center for Infectious Disease"/>
            <person name="Wu L."/>
            <person name="Ma J."/>
        </authorList>
    </citation>
    <scope>NUCLEOTIDE SEQUENCE [LARGE SCALE GENOMIC DNA]</scope>
    <source>
        <strain evidence="10">CCM 8951</strain>
    </source>
</reference>
<feature type="domain" description="Glycoside hydrolase family 2" evidence="8">
    <location>
        <begin position="713"/>
        <end position="791"/>
    </location>
</feature>
<evidence type="ECO:0000259" key="6">
    <source>
        <dbReference type="Pfam" id="PF02837"/>
    </source>
</evidence>
<dbReference type="PANTHER" id="PTHR42732:SF1">
    <property type="entry name" value="BETA-MANNOSIDASE"/>
    <property type="match status" value="1"/>
</dbReference>
<dbReference type="InterPro" id="IPR013783">
    <property type="entry name" value="Ig-like_fold"/>
</dbReference>
<evidence type="ECO:0000259" key="4">
    <source>
        <dbReference type="Pfam" id="PF00703"/>
    </source>
</evidence>
<evidence type="ECO:0000259" key="5">
    <source>
        <dbReference type="Pfam" id="PF02836"/>
    </source>
</evidence>
<proteinExistence type="inferred from homology"/>
<comment type="caution">
    <text evidence="9">The sequence shown here is derived from an EMBL/GenBank/DDBJ whole genome shotgun (WGS) entry which is preliminary data.</text>
</comment>
<dbReference type="InterPro" id="IPR017853">
    <property type="entry name" value="GH"/>
</dbReference>
<dbReference type="SUPFAM" id="SSF49785">
    <property type="entry name" value="Galactose-binding domain-like"/>
    <property type="match status" value="1"/>
</dbReference>
<dbReference type="InterPro" id="IPR006104">
    <property type="entry name" value="Glyco_hydro_2_N"/>
</dbReference>
<feature type="domain" description="Glycoside hydrolase family 2 immunoglobulin-like beta-sandwich" evidence="4">
    <location>
        <begin position="220"/>
        <end position="320"/>
    </location>
</feature>
<dbReference type="Gene3D" id="3.20.20.80">
    <property type="entry name" value="Glycosidases"/>
    <property type="match status" value="1"/>
</dbReference>
<feature type="domain" description="Glycosyl hydrolases family 2 sugar binding" evidence="6">
    <location>
        <begin position="111"/>
        <end position="210"/>
    </location>
</feature>
<evidence type="ECO:0000256" key="1">
    <source>
        <dbReference type="ARBA" id="ARBA00007401"/>
    </source>
</evidence>
<evidence type="ECO:0000256" key="2">
    <source>
        <dbReference type="ARBA" id="ARBA00022801"/>
    </source>
</evidence>
<feature type="domain" description="Glycoside hydrolase family 2 catalytic" evidence="5">
    <location>
        <begin position="327"/>
        <end position="402"/>
    </location>
</feature>
<dbReference type="InterPro" id="IPR032311">
    <property type="entry name" value="DUF4982"/>
</dbReference>
<dbReference type="Pfam" id="PF02837">
    <property type="entry name" value="Glyco_hydro_2_N"/>
    <property type="match status" value="1"/>
</dbReference>
<dbReference type="PANTHER" id="PTHR42732">
    <property type="entry name" value="BETA-GALACTOSIDASE"/>
    <property type="match status" value="1"/>
</dbReference>
<feature type="domain" description="DUF4982" evidence="7">
    <location>
        <begin position="648"/>
        <end position="701"/>
    </location>
</feature>
<dbReference type="Pfam" id="PF18565">
    <property type="entry name" value="Glyco_hydro2_C5"/>
    <property type="match status" value="1"/>
</dbReference>
<evidence type="ECO:0000313" key="10">
    <source>
        <dbReference type="Proteomes" id="UP001597244"/>
    </source>
</evidence>
<evidence type="ECO:0000259" key="7">
    <source>
        <dbReference type="Pfam" id="PF16355"/>
    </source>
</evidence>
<dbReference type="Pfam" id="PF16355">
    <property type="entry name" value="DUF4982"/>
    <property type="match status" value="1"/>
</dbReference>
<dbReference type="EMBL" id="JBHTOF010000030">
    <property type="protein sequence ID" value="MFD1465320.1"/>
    <property type="molecule type" value="Genomic_DNA"/>
</dbReference>
<organism evidence="9 10">
    <name type="scientific">Lapidilactobacillus mulanensis</name>
    <dbReference type="NCBI Taxonomy" id="2485999"/>
    <lineage>
        <taxon>Bacteria</taxon>
        <taxon>Bacillati</taxon>
        <taxon>Bacillota</taxon>
        <taxon>Bacilli</taxon>
        <taxon>Lactobacillales</taxon>
        <taxon>Lactobacillaceae</taxon>
        <taxon>Lapidilactobacillus</taxon>
    </lineage>
</organism>
<dbReference type="InterPro" id="IPR008979">
    <property type="entry name" value="Galactose-bd-like_sf"/>
</dbReference>
<dbReference type="InterPro" id="IPR006101">
    <property type="entry name" value="Glyco_hydro_2"/>
</dbReference>
<dbReference type="InterPro" id="IPR051913">
    <property type="entry name" value="GH2_Domain-Containing"/>
</dbReference>
<accession>A0ABW4DKX3</accession>
<dbReference type="InterPro" id="IPR006102">
    <property type="entry name" value="Ig-like_GH2"/>
</dbReference>
<dbReference type="InterPro" id="IPR006103">
    <property type="entry name" value="Glyco_hydro_2_cat"/>
</dbReference>
<dbReference type="SUPFAM" id="SSF49303">
    <property type="entry name" value="beta-Galactosidase/glucuronidase domain"/>
    <property type="match status" value="1"/>
</dbReference>
<dbReference type="PRINTS" id="PR00132">
    <property type="entry name" value="GLHYDRLASE2"/>
</dbReference>
<name>A0ABW4DKX3_9LACO</name>
<dbReference type="Gene3D" id="2.60.120.260">
    <property type="entry name" value="Galactose-binding domain-like"/>
    <property type="match status" value="1"/>
</dbReference>
<dbReference type="Pfam" id="PF02836">
    <property type="entry name" value="Glyco_hydro_2_C"/>
    <property type="match status" value="2"/>
</dbReference>
<keyword evidence="10" id="KW-1185">Reference proteome</keyword>
<evidence type="ECO:0000313" key="9">
    <source>
        <dbReference type="EMBL" id="MFD1465320.1"/>
    </source>
</evidence>
<comment type="similarity">
    <text evidence="1">Belongs to the glycosyl hydrolase 2 family.</text>
</comment>
<keyword evidence="3" id="KW-0326">Glycosidase</keyword>
<dbReference type="Gene3D" id="2.60.40.10">
    <property type="entry name" value="Immunoglobulins"/>
    <property type="match status" value="3"/>
</dbReference>
<protein>
    <submittedName>
        <fullName evidence="9">Glycoside hydrolase family 2 TIM barrel-domain containing protein</fullName>
    </submittedName>
</protein>
<dbReference type="Pfam" id="PF00703">
    <property type="entry name" value="Glyco_hydro_2"/>
    <property type="match status" value="1"/>
</dbReference>